<evidence type="ECO:0000313" key="2">
    <source>
        <dbReference type="Proteomes" id="UP000694845"/>
    </source>
</evidence>
<sequence length="436" mass="49697">MLCLTRVFTWTYTSSSTLFVQWKGILVRTAIVYGVTFLLVLPLLCQNLPYSVYFVTPRDVEQKALQLNQYRVSDAEKYLATLAKNGPSKALPKAGSLRIVVGVISVSRKTRTFSTQYLTQVMAGLHKIIARHGVEDEVFTFICTTQKAGRSHPEADRLAGYFHVVRFPLDRPRHDGWRHEEEKEGYTFCLESAARFDAKYVLLLQDDALPRANFYEVLDHLLRHRLERAFAHGRAVVGPDDWAWLKLNFPNELANFHRSPFFVGDWVALSLVLASLVTITFHFCSGQLSSSPIANHALDQKSRRRGHLATSYCIFLVSFAYFFLASWLIGRPYFLHLYGLSKHFARLDPGTSCCLPAVLFPRERVAGLVKYLDGVTCKPGFPLDFALEAFREQESLRQYLVVPNLFTHIGYYSALHTGTNRQSAYAFLEEFSYLPP</sequence>
<dbReference type="PANTHER" id="PTHR31410:SF1">
    <property type="entry name" value="POST-GPI ATTACHMENT TO PROTEINS FACTOR 4"/>
    <property type="match status" value="1"/>
</dbReference>
<dbReference type="KEGG" id="aplc:110977999"/>
<evidence type="ECO:0000256" key="1">
    <source>
        <dbReference type="SAM" id="Phobius"/>
    </source>
</evidence>
<organism evidence="2 3">
    <name type="scientific">Acanthaster planci</name>
    <name type="common">Crown-of-thorns starfish</name>
    <dbReference type="NCBI Taxonomy" id="133434"/>
    <lineage>
        <taxon>Eukaryota</taxon>
        <taxon>Metazoa</taxon>
        <taxon>Echinodermata</taxon>
        <taxon>Eleutherozoa</taxon>
        <taxon>Asterozoa</taxon>
        <taxon>Asteroidea</taxon>
        <taxon>Valvatacea</taxon>
        <taxon>Valvatida</taxon>
        <taxon>Acanthasteridae</taxon>
        <taxon>Acanthaster</taxon>
    </lineage>
</organism>
<dbReference type="AlphaFoldDB" id="A0A8B7Y7H6"/>
<dbReference type="CDD" id="cd22190">
    <property type="entry name" value="PGAP4"/>
    <property type="match status" value="1"/>
</dbReference>
<dbReference type="RefSeq" id="XP_022088295.1">
    <property type="nucleotide sequence ID" value="XM_022232603.1"/>
</dbReference>
<keyword evidence="1" id="KW-1133">Transmembrane helix</keyword>
<protein>
    <submittedName>
        <fullName evidence="3">Transmembrane protein 246-like</fullName>
    </submittedName>
</protein>
<dbReference type="GO" id="GO:0016757">
    <property type="term" value="F:glycosyltransferase activity"/>
    <property type="evidence" value="ECO:0007669"/>
    <property type="project" value="InterPro"/>
</dbReference>
<keyword evidence="1" id="KW-0472">Membrane</keyword>
<dbReference type="GO" id="GO:0006506">
    <property type="term" value="P:GPI anchor biosynthetic process"/>
    <property type="evidence" value="ECO:0007669"/>
    <property type="project" value="InterPro"/>
</dbReference>
<dbReference type="InterPro" id="IPR029675">
    <property type="entry name" value="PGAP4"/>
</dbReference>
<reference evidence="3" key="1">
    <citation type="submission" date="2025-08" db="UniProtKB">
        <authorList>
            <consortium name="RefSeq"/>
        </authorList>
    </citation>
    <scope>IDENTIFICATION</scope>
</reference>
<gene>
    <name evidence="3" type="primary">LOC110977999</name>
</gene>
<keyword evidence="1" id="KW-0812">Transmembrane</keyword>
<feature type="transmembrane region" description="Helical" evidence="1">
    <location>
        <begin position="266"/>
        <end position="288"/>
    </location>
</feature>
<dbReference type="GeneID" id="110977999"/>
<keyword evidence="2" id="KW-1185">Reference proteome</keyword>
<proteinExistence type="predicted"/>
<dbReference type="OrthoDB" id="2016523at2759"/>
<dbReference type="Proteomes" id="UP000694845">
    <property type="component" value="Unplaced"/>
</dbReference>
<dbReference type="GO" id="GO:0000139">
    <property type="term" value="C:Golgi membrane"/>
    <property type="evidence" value="ECO:0007669"/>
    <property type="project" value="InterPro"/>
</dbReference>
<name>A0A8B7Y7H6_ACAPL</name>
<evidence type="ECO:0000313" key="3">
    <source>
        <dbReference type="RefSeq" id="XP_022088295.1"/>
    </source>
</evidence>
<accession>A0A8B7Y7H6</accession>
<dbReference type="PANTHER" id="PTHR31410">
    <property type="entry name" value="TRANSMEMBRANE PROTEIN 246"/>
    <property type="match status" value="1"/>
</dbReference>
<dbReference type="OMA" id="IGRPYFL"/>
<dbReference type="CTD" id="84302"/>
<feature type="transmembrane region" description="Helical" evidence="1">
    <location>
        <begin position="308"/>
        <end position="329"/>
    </location>
</feature>